<evidence type="ECO:0000256" key="3">
    <source>
        <dbReference type="SAM" id="SignalP"/>
    </source>
</evidence>
<reference evidence="7" key="1">
    <citation type="journal article" date="2019" name="Int. J. Syst. Evol. Microbiol.">
        <title>The Global Catalogue of Microorganisms (GCM) 10K type strain sequencing project: providing services to taxonomists for standard genome sequencing and annotation.</title>
        <authorList>
            <consortium name="The Broad Institute Genomics Platform"/>
            <consortium name="The Broad Institute Genome Sequencing Center for Infectious Disease"/>
            <person name="Wu L."/>
            <person name="Ma J."/>
        </authorList>
    </citation>
    <scope>NUCLEOTIDE SEQUENCE [LARGE SCALE GENOMIC DNA]</scope>
    <source>
        <strain evidence="7">JCM 13250</strain>
    </source>
</reference>
<dbReference type="Gene3D" id="2.170.16.10">
    <property type="entry name" value="Hedgehog/Intein (Hint) domain"/>
    <property type="match status" value="1"/>
</dbReference>
<dbReference type="CDD" id="cd00081">
    <property type="entry name" value="Hint"/>
    <property type="match status" value="1"/>
</dbReference>
<dbReference type="Pfam" id="PF05593">
    <property type="entry name" value="RHS_repeat"/>
    <property type="match status" value="7"/>
</dbReference>
<dbReference type="InterPro" id="IPR013320">
    <property type="entry name" value="ConA-like_dom_sf"/>
</dbReference>
<dbReference type="Pfam" id="PF13385">
    <property type="entry name" value="Laminin_G_3"/>
    <property type="match status" value="1"/>
</dbReference>
<dbReference type="InterPro" id="IPR030934">
    <property type="entry name" value="Intein_C"/>
</dbReference>
<gene>
    <name evidence="6" type="ORF">GCM10009682_40670</name>
</gene>
<feature type="compositionally biased region" description="Polar residues" evidence="2">
    <location>
        <begin position="120"/>
        <end position="130"/>
    </location>
</feature>
<dbReference type="RefSeq" id="WP_344134488.1">
    <property type="nucleotide sequence ID" value="NZ_BAAALT010000136.1"/>
</dbReference>
<dbReference type="Gene3D" id="2.60.120.200">
    <property type="match status" value="1"/>
</dbReference>
<feature type="region of interest" description="Disordered" evidence="2">
    <location>
        <begin position="2872"/>
        <end position="2895"/>
    </location>
</feature>
<evidence type="ECO:0000313" key="7">
    <source>
        <dbReference type="Proteomes" id="UP001500218"/>
    </source>
</evidence>
<feature type="domain" description="DUF6531" evidence="4">
    <location>
        <begin position="760"/>
        <end position="832"/>
    </location>
</feature>
<feature type="compositionally biased region" description="Polar residues" evidence="2">
    <location>
        <begin position="1392"/>
        <end position="1406"/>
    </location>
</feature>
<dbReference type="PANTHER" id="PTHR32305">
    <property type="match status" value="1"/>
</dbReference>
<dbReference type="EMBL" id="BAAALT010000136">
    <property type="protein sequence ID" value="GAA1815616.1"/>
    <property type="molecule type" value="Genomic_DNA"/>
</dbReference>
<dbReference type="PROSITE" id="PS50818">
    <property type="entry name" value="INTEIN_C_TER"/>
    <property type="match status" value="1"/>
</dbReference>
<dbReference type="InterPro" id="IPR013783">
    <property type="entry name" value="Ig-like_fold"/>
</dbReference>
<dbReference type="Pfam" id="PF25023">
    <property type="entry name" value="TEN_YD-shell"/>
    <property type="match status" value="1"/>
</dbReference>
<organism evidence="6 7">
    <name type="scientific">Luedemannella flava</name>
    <dbReference type="NCBI Taxonomy" id="349316"/>
    <lineage>
        <taxon>Bacteria</taxon>
        <taxon>Bacillati</taxon>
        <taxon>Actinomycetota</taxon>
        <taxon>Actinomycetes</taxon>
        <taxon>Micromonosporales</taxon>
        <taxon>Micromonosporaceae</taxon>
        <taxon>Luedemannella</taxon>
    </lineage>
</organism>
<dbReference type="NCBIfam" id="TIGR03696">
    <property type="entry name" value="Rhs_assc_core"/>
    <property type="match status" value="1"/>
</dbReference>
<dbReference type="PANTHER" id="PTHR32305:SF15">
    <property type="entry name" value="PROTEIN RHSA-RELATED"/>
    <property type="match status" value="1"/>
</dbReference>
<accession>A0ABP4YFZ2</accession>
<dbReference type="InterPro" id="IPR036844">
    <property type="entry name" value="Hint_dom_sf"/>
</dbReference>
<dbReference type="InterPro" id="IPR001791">
    <property type="entry name" value="Laminin_G"/>
</dbReference>
<dbReference type="InterPro" id="IPR050708">
    <property type="entry name" value="T6SS_VgrG/RHS"/>
</dbReference>
<dbReference type="CDD" id="cd00110">
    <property type="entry name" value="LamG"/>
    <property type="match status" value="1"/>
</dbReference>
<evidence type="ECO:0000259" key="5">
    <source>
        <dbReference type="Pfam" id="PF25023"/>
    </source>
</evidence>
<feature type="domain" description="Teneurin-like YD-shell" evidence="5">
    <location>
        <begin position="2565"/>
        <end position="2819"/>
    </location>
</feature>
<dbReference type="NCBIfam" id="TIGR01643">
    <property type="entry name" value="YD_repeat_2x"/>
    <property type="match status" value="9"/>
</dbReference>
<keyword evidence="3" id="KW-0732">Signal</keyword>
<evidence type="ECO:0000259" key="4">
    <source>
        <dbReference type="Pfam" id="PF20148"/>
    </source>
</evidence>
<feature type="region of interest" description="Disordered" evidence="2">
    <location>
        <begin position="22"/>
        <end position="130"/>
    </location>
</feature>
<evidence type="ECO:0000256" key="1">
    <source>
        <dbReference type="ARBA" id="ARBA00022737"/>
    </source>
</evidence>
<sequence length="3366" mass="356410">MVLLGLVASLLVVLPWQQAASAGDPKLPAGARLSAPKQAQGTAAGRSHEAAADQGRTPLAKGAGSAAGLKAPNPEKRYKNPLPKISEASDEDQKLEVAEPVDGSSAQTTSGLTREVPSMRTPNSTTFANADGTSTMRVYSQPHYVPDGKGGFVELNSTLRDGAFGRLEPVAAAPVSIATVGSDAQLVKVQLRDSYYFGFGLAGAAAAAVTVAGDEAVFEDVRPHADVRLSATATGIKESIVLESAAAPRSWAFPLSMSGVTPRLDEASGEVQLVSVGGIVEGVIPPGYMVDSADPGHRGSGAVSSGVSYRLDKRDGVWTLLVDLDDAWLSDSDRVYPVIVDPSYYTASDDTFVSSHDYANQNNSGNTELLAGTWNGGGDKNASYLHFPDITGALHNKYIKSANLNVYNTWSWSCTAKPLSVYKVTQSWAGSTTKTWPGPSYESTALVTKSFAHGYDPCGSANAWESLTLPASRVMKWAHGTESFYGLTLRASTTDKLAWKRFSSSQGSHTPYLDITYADQGATYSFPAVFDPPVTATTAGKIAVRVTNFGTTTWTPTNNYKLQYKILNSSGTAVQTSTVTMPSNVAPHQSVDLTLTVNAIATIGTYTLRLDMTNSGGSFNSQYGVPFGSATFTRANGAPYVASWWPLGDTIIDTVRPTLWAQYYDPDNSSTTRWYQFEVCGGYPNEKYNCQASGTITNASWQPNNDVMTYDDYGWYRVRVSDTAAWSLWTDPITFTAQVKQPPVTSHLQGAADGQDMPGVNPRVGNFSTTVTDATVGVVGPELSVVRTYNSLDPRTDGAFGAGWVTPWDQRLTVEDDGNALVTAPTGLQIRFGHNYNDTYTPPPGTNLALVHATFPVETWTLVEVTGTRRVFDTTGRVISVTDGDGLKQTLTYSSGKLSKVTDVTSGRALHVTWTGSHVTSVSTDAPSTGQPVSTWNYTYTGNNLTSVCGPLGAGSCVTYGYQAGSFYRTLVTDGSPAAYWPLGETDNATASNVVAGEPGKFDGTYANVTLGAAGALGGSADTAASFNAASSTSVTLPSNLTNLSTFETVELWFKTSSTGVLVSEQSGSLSATSFASFAPFLYVGTDGKLHGHFYTGETADLASAGVVNNNAWHHAVLVSEGNEQRLYLDGTLVGTLSGQVIHQSNAYAFLGNGRTNSGWASTPGGNFPYTGLIDDVAFYNKPLSAQDVAAHYAARTAGTRLTTITEPGSFVAAQVGYDSVTERVTTLTDRNGAHWSLSAPSLGLAANGDAQDTVTVSSDIHEQVAYTYDVRTGGRLTSRTVGDEKPSLWEYDAYGFVSKATDPNENGAVLVNDAHGNVTAKTTCRTVAPDCQTEYTGYFYNDSDPLDPRNNKVLWQSDARSSSATDTTYRTTYTLDSAGRVIKTTYPKPAGQSNAPTETSTYATGTDTPYAMTSTDSTPYTPATTNLTLTGDDAVQQVTPEFPIELYGQTYNTVWVTTNGYVSFDPLDTSAKPPAIRRIPSTDKPNAAVYVFGDDLEIDSSAKVRTSKSGDSPNRTYTIEWYNATFYDDPLDIRLDAQVTFYEDSDEITFNYRNLTSTNGRELGETAVVGIENAAGTVASVFSSFRTGLASERSITFTPPADATPAAGGGNVPAGVLLSQKARNGGITNYAYNSKGDLLTATDPVGLVTTATYDNLGRPQTVATSSEVGGHHDFMTKTLTYDVASNMLTTTQVAVPNTITGVTHTSKTTVTYDSASRPTQQVVSDLTGGDASRTTTWAYDPAGRLTSTTNPDGSVETLTWNTSGDVATRVSPSQPQITYQYDDSHKLLEATAVGSNVDPADSSKTSLVLVSNSYDAGGRLVSTTDAIGRTTLTEYNNDNSVYRTRRPRLDANGAPTGSFLDMTVNTYDADGNPTTVVTAGGVTTSSTWDAAGNETTTTLDPGGLNRTTTRTFTASSQVARTTLTGAGSPGRTEKTDYTYDLADRQLTSVIDNTGGSPTTMTTTVVRDARGLVTSQTDAGGGVTDYTYDRTGLVVTVKSPARTIWENGSAITGQRPLTTVGHNTFGDLTQSSDSNANVTITAVDAAGRTTAVTMPSYTPPGGSPITNATTTTTYTTAGLPQTVTDPLGRSTTNTYDLYGRLITRTQPDPDGSGPKTSPVWTYTYDRAGEQIAAVDPTGGRTEATYDYLGRPVTSTRIERTGTTTYAYVTTTGYDDAGNATSVTTPMGKTGTATYNAAGQIIRGTDPTGRFTENRYDLAGRTVLTASGQGSNYANPVTTASYDLAGRSVTTSLCTATGSGTCATTLSTASATYDAMGQVTQTTSAAGRPTYLSYDAAGQLTSVTQRADPANATTAVTVTLGYDRRGNQVRTVDGKGNLTENTYNTWGLLETTIEPATTVHPNTADRTWTLAYDAAGQATTAILPGGITRTKTYDGLGRVTDEAGTGATTTARHVDYDALGRTTQVNAPGGNATFTWNDRDLLTASTAPAGNATFTYDGDNRLTERDDTAGHTTFGYDDAGRITTLTDPLTGTTASYDYNNAGQLDSMTLGAGNGTRDLTYDNRGRLTTDAWSQSGGTTAVSAIYGYDDDNLLTSKTTYGVAGAGPNAYTYDGLGRLATWINPAGVTTTYGYDKASNRTTITNNIGIRTTTYDERNRPLTAVGGGIASQTWTWTARGTMASETKATTTTTYTYDAFERLTQAAISGGTTTTYTYDSLDRVIKRGNAAFGYTDLSNNATVVPDGASTTKLVRDPSGTPLSSKTGSNAAQILISDALHGDVTATIAATAAVTASTTYDPWGVKTASSSTTPLGFQGGYADPDTGQVNAAARWYQPDLGTFASRDTWTLAPNPIAQINRYLYANGTPTTLSDTNGHRALLDYTTATGTNGTLEIPTQGQTAKKTRERINRAVTIQKNNKKTSAARGDGKGSCKGVHTSPHDPCTQSGQIIILDPDTVAYLNSPATVSTRPGAEIPLKGMREAGYTGPAVPTWLDIYKFAATSDQGWLFLCVAFKGYSFSQCAKNQITGKTIEYNDPGFAFWAASIKVGLAVVAIDLVAVVALPAIAACFGALVACATGVGEGIVDMYGFGGSGLGLAGGATGLTGTAAVKGSEMLFEGGARGAAKLEDELAAAVVVQRQKAAGAFCSFSSSTPVQMAGGTTKPIGDVKVGDWVRATDPISGQTTDRLVGAKFVHQDNNLTDLVIRDLDGQEKTIHTTDNHPFWNYRARTWTEAGQLHPGDQLMTDQLKPVVVTEVREVLRAEAMYNLTVDKVHTYYVIAGQTSVLVHNSNCPTGARFVADAKGEVNDLFGPQGSEAINKLAGDGYRNDVAAYLREHGLMVVTDLENRVAMTFATPYGDRVFDMGVWDRDGKLIAYVETKWGAKKYGGVQKMKDDWLRDNFGYPIHIQQSHY</sequence>
<feature type="compositionally biased region" description="Low complexity" evidence="2">
    <location>
        <begin position="59"/>
        <end position="71"/>
    </location>
</feature>
<comment type="caution">
    <text evidence="6">The sequence shown here is derived from an EMBL/GenBank/DDBJ whole genome shotgun (WGS) entry which is preliminary data.</text>
</comment>
<name>A0ABP4YFZ2_9ACTN</name>
<dbReference type="Pfam" id="PF20148">
    <property type="entry name" value="DUF6531"/>
    <property type="match status" value="1"/>
</dbReference>
<dbReference type="InterPro" id="IPR056823">
    <property type="entry name" value="TEN-like_YD-shell"/>
</dbReference>
<dbReference type="Pfam" id="PF07591">
    <property type="entry name" value="PT-HINT"/>
    <property type="match status" value="1"/>
</dbReference>
<dbReference type="SUPFAM" id="SSF49899">
    <property type="entry name" value="Concanavalin A-like lectins/glucanases"/>
    <property type="match status" value="1"/>
</dbReference>
<dbReference type="Gene3D" id="2.180.10.10">
    <property type="entry name" value="RHS repeat-associated core"/>
    <property type="match status" value="4"/>
</dbReference>
<feature type="signal peptide" evidence="3">
    <location>
        <begin position="1"/>
        <end position="22"/>
    </location>
</feature>
<feature type="chain" id="PRO_5047121736" evidence="3">
    <location>
        <begin position="23"/>
        <end position="3366"/>
    </location>
</feature>
<dbReference type="InterPro" id="IPR006530">
    <property type="entry name" value="YD"/>
</dbReference>
<dbReference type="InterPro" id="IPR031325">
    <property type="entry name" value="RHS_repeat"/>
</dbReference>
<evidence type="ECO:0000256" key="2">
    <source>
        <dbReference type="SAM" id="MobiDB-lite"/>
    </source>
</evidence>
<dbReference type="Gene3D" id="2.60.40.10">
    <property type="entry name" value="Immunoglobulins"/>
    <property type="match status" value="1"/>
</dbReference>
<feature type="region of interest" description="Disordered" evidence="2">
    <location>
        <begin position="1385"/>
        <end position="1406"/>
    </location>
</feature>
<protein>
    <submittedName>
        <fullName evidence="6">Uncharacterized protein</fullName>
    </submittedName>
</protein>
<proteinExistence type="predicted"/>
<dbReference type="NCBIfam" id="TIGR01443">
    <property type="entry name" value="intein_Cterm"/>
    <property type="match status" value="1"/>
</dbReference>
<dbReference type="InterPro" id="IPR022385">
    <property type="entry name" value="Rhs_assc_core"/>
</dbReference>
<dbReference type="InterPro" id="IPR045351">
    <property type="entry name" value="DUF6531"/>
</dbReference>
<keyword evidence="7" id="KW-1185">Reference proteome</keyword>
<keyword evidence="1" id="KW-0677">Repeat</keyword>
<dbReference type="SUPFAM" id="SSF51294">
    <property type="entry name" value="Hedgehog/intein (Hint) domain"/>
    <property type="match status" value="1"/>
</dbReference>
<dbReference type="Proteomes" id="UP001500218">
    <property type="component" value="Unassembled WGS sequence"/>
</dbReference>
<evidence type="ECO:0000313" key="6">
    <source>
        <dbReference type="EMBL" id="GAA1815616.1"/>
    </source>
</evidence>